<dbReference type="InterPro" id="IPR001387">
    <property type="entry name" value="Cro/C1-type_HTH"/>
</dbReference>
<dbReference type="InterPro" id="IPR010982">
    <property type="entry name" value="Lambda_DNA-bd_dom_sf"/>
</dbReference>
<dbReference type="AlphaFoldDB" id="A0A542CUS8"/>
<evidence type="ECO:0000259" key="1">
    <source>
        <dbReference type="SMART" id="SM00530"/>
    </source>
</evidence>
<feature type="domain" description="HTH cro/C1-type" evidence="1">
    <location>
        <begin position="17"/>
        <end position="72"/>
    </location>
</feature>
<dbReference type="SUPFAM" id="SSF47413">
    <property type="entry name" value="lambda repressor-like DNA-binding domains"/>
    <property type="match status" value="1"/>
</dbReference>
<sequence>MPMAKLRTARKLLLGREIAHMIETAGLSQAEAGEIIESSQSRIAGLLSGAGTIAVGDLELLANRLGFTDEGYKEALRELRRDNHRRGFWSTGHNRAYSEDLRLLIDLEKHADQIRSNEVEVVPGLAQTEAYARALHADQVEIEGVTTEDRVAARLARQDILDKDEPPALHFVLSESCLRRMWAPAEVMREQIEHLIALSDRPNVMIQVMPFRTPPGRRCPISNRFVLLRVPSPGEAGPLELAYTEGEGEIRYLDDKKALAAHDSAWARLTNVALRFDETREFLRMISREYTEEMNTPTPQGDRR</sequence>
<dbReference type="Gene3D" id="1.10.260.40">
    <property type="entry name" value="lambda repressor-like DNA-binding domains"/>
    <property type="match status" value="1"/>
</dbReference>
<keyword evidence="3" id="KW-1185">Reference proteome</keyword>
<proteinExistence type="predicted"/>
<dbReference type="SMART" id="SM00530">
    <property type="entry name" value="HTH_XRE"/>
    <property type="match status" value="1"/>
</dbReference>
<comment type="caution">
    <text evidence="2">The sequence shown here is derived from an EMBL/GenBank/DDBJ whole genome shotgun (WGS) entry which is preliminary data.</text>
</comment>
<dbReference type="Pfam" id="PF13560">
    <property type="entry name" value="HTH_31"/>
    <property type="match status" value="1"/>
</dbReference>
<dbReference type="Proteomes" id="UP000320876">
    <property type="component" value="Unassembled WGS sequence"/>
</dbReference>
<dbReference type="GO" id="GO:0003677">
    <property type="term" value="F:DNA binding"/>
    <property type="evidence" value="ECO:0007669"/>
    <property type="project" value="InterPro"/>
</dbReference>
<reference evidence="2 3" key="1">
    <citation type="submission" date="2019-06" db="EMBL/GenBank/DDBJ databases">
        <title>Sequencing the genomes of 1000 actinobacteria strains.</title>
        <authorList>
            <person name="Klenk H.-P."/>
        </authorList>
    </citation>
    <scope>NUCLEOTIDE SEQUENCE [LARGE SCALE GENOMIC DNA]</scope>
    <source>
        <strain evidence="2 3">DSM 45679</strain>
    </source>
</reference>
<gene>
    <name evidence="2" type="ORF">FB471_6743</name>
</gene>
<dbReference type="InterPro" id="IPR043917">
    <property type="entry name" value="DUF5753"/>
</dbReference>
<dbReference type="CDD" id="cd00093">
    <property type="entry name" value="HTH_XRE"/>
    <property type="match status" value="1"/>
</dbReference>
<evidence type="ECO:0000313" key="2">
    <source>
        <dbReference type="EMBL" id="TQI94577.1"/>
    </source>
</evidence>
<dbReference type="EMBL" id="VFML01000002">
    <property type="protein sequence ID" value="TQI94577.1"/>
    <property type="molecule type" value="Genomic_DNA"/>
</dbReference>
<dbReference type="Pfam" id="PF19054">
    <property type="entry name" value="DUF5753"/>
    <property type="match status" value="1"/>
</dbReference>
<protein>
    <recommendedName>
        <fullName evidence="1">HTH cro/C1-type domain-containing protein</fullName>
    </recommendedName>
</protein>
<evidence type="ECO:0000313" key="3">
    <source>
        <dbReference type="Proteomes" id="UP000320876"/>
    </source>
</evidence>
<name>A0A542CUS8_AMYCI</name>
<organism evidence="2 3">
    <name type="scientific">Amycolatopsis cihanbeyliensis</name>
    <dbReference type="NCBI Taxonomy" id="1128664"/>
    <lineage>
        <taxon>Bacteria</taxon>
        <taxon>Bacillati</taxon>
        <taxon>Actinomycetota</taxon>
        <taxon>Actinomycetes</taxon>
        <taxon>Pseudonocardiales</taxon>
        <taxon>Pseudonocardiaceae</taxon>
        <taxon>Amycolatopsis</taxon>
    </lineage>
</organism>
<accession>A0A542CUS8</accession>